<accession>A0A1H9IWF4</accession>
<evidence type="ECO:0000313" key="1">
    <source>
        <dbReference type="EMBL" id="SEQ78866.1"/>
    </source>
</evidence>
<dbReference type="OrthoDB" id="7708870at2"/>
<proteinExistence type="predicted"/>
<reference evidence="1 2" key="1">
    <citation type="submission" date="2016-10" db="EMBL/GenBank/DDBJ databases">
        <authorList>
            <person name="de Groot N.N."/>
        </authorList>
    </citation>
    <scope>NUCLEOTIDE SEQUENCE [LARGE SCALE GENOMIC DNA]</scope>
    <source>
        <strain evidence="1 2">DSM 22007</strain>
    </source>
</reference>
<dbReference type="AlphaFoldDB" id="A0A1H9IWF4"/>
<gene>
    <name evidence="1" type="ORF">SAMN04488092_11345</name>
</gene>
<dbReference type="Proteomes" id="UP000198634">
    <property type="component" value="Unassembled WGS sequence"/>
</dbReference>
<name>A0A1H9IWF4_9RHOB</name>
<evidence type="ECO:0000313" key="2">
    <source>
        <dbReference type="Proteomes" id="UP000198634"/>
    </source>
</evidence>
<protein>
    <submittedName>
        <fullName evidence="1">Uncharacterized protein</fullName>
    </submittedName>
</protein>
<keyword evidence="2" id="KW-1185">Reference proteome</keyword>
<organism evidence="1 2">
    <name type="scientific">Thalassovita taeanensis</name>
    <dbReference type="NCBI Taxonomy" id="657014"/>
    <lineage>
        <taxon>Bacteria</taxon>
        <taxon>Pseudomonadati</taxon>
        <taxon>Pseudomonadota</taxon>
        <taxon>Alphaproteobacteria</taxon>
        <taxon>Rhodobacterales</taxon>
        <taxon>Roseobacteraceae</taxon>
        <taxon>Thalassovita</taxon>
    </lineage>
</organism>
<dbReference type="EMBL" id="FOEP01000013">
    <property type="protein sequence ID" value="SEQ78866.1"/>
    <property type="molecule type" value="Genomic_DNA"/>
</dbReference>
<sequence length="104" mass="11563">MSRNAFDLDLEDLMSEVEESGTKAHYVCQTYIAKAAARGQQGNLQIDKQLQYSTPHEAQERAEREFRAENCVGADAYMVIEDSDSGEVGDPTFLVRLGSVSEQD</sequence>